<dbReference type="Proteomes" id="UP000887013">
    <property type="component" value="Unassembled WGS sequence"/>
</dbReference>
<proteinExistence type="predicted"/>
<keyword evidence="2" id="KW-1185">Reference proteome</keyword>
<sequence>MALERLSELINQESCGYREATAEMAWETLPRKLPYSSRRRSFDEVWKLSRLVGKCVSMTSRELLSRWERLIGQEVPITSSLEHCLSGFYEMTHSQSPSLSDFGGDWDCGG</sequence>
<dbReference type="EMBL" id="BMAW01132840">
    <property type="protein sequence ID" value="GFU45365.1"/>
    <property type="molecule type" value="Genomic_DNA"/>
</dbReference>
<accession>A0A8X6UUN1</accession>
<comment type="caution">
    <text evidence="1">The sequence shown here is derived from an EMBL/GenBank/DDBJ whole genome shotgun (WGS) entry which is preliminary data.</text>
</comment>
<protein>
    <submittedName>
        <fullName evidence="1">Uncharacterized protein</fullName>
    </submittedName>
</protein>
<organism evidence="1 2">
    <name type="scientific">Nephila pilipes</name>
    <name type="common">Giant wood spider</name>
    <name type="synonym">Nephila maculata</name>
    <dbReference type="NCBI Taxonomy" id="299642"/>
    <lineage>
        <taxon>Eukaryota</taxon>
        <taxon>Metazoa</taxon>
        <taxon>Ecdysozoa</taxon>
        <taxon>Arthropoda</taxon>
        <taxon>Chelicerata</taxon>
        <taxon>Arachnida</taxon>
        <taxon>Araneae</taxon>
        <taxon>Araneomorphae</taxon>
        <taxon>Entelegynae</taxon>
        <taxon>Araneoidea</taxon>
        <taxon>Nephilidae</taxon>
        <taxon>Nephila</taxon>
    </lineage>
</organism>
<evidence type="ECO:0000313" key="1">
    <source>
        <dbReference type="EMBL" id="GFU45365.1"/>
    </source>
</evidence>
<name>A0A8X6UUN1_NEPPI</name>
<dbReference type="AlphaFoldDB" id="A0A8X6UUN1"/>
<gene>
    <name evidence="1" type="ORF">NPIL_596051</name>
</gene>
<reference evidence="1" key="1">
    <citation type="submission" date="2020-08" db="EMBL/GenBank/DDBJ databases">
        <title>Multicomponent nature underlies the extraordinary mechanical properties of spider dragline silk.</title>
        <authorList>
            <person name="Kono N."/>
            <person name="Nakamura H."/>
            <person name="Mori M."/>
            <person name="Yoshida Y."/>
            <person name="Ohtoshi R."/>
            <person name="Malay A.D."/>
            <person name="Moran D.A.P."/>
            <person name="Tomita M."/>
            <person name="Numata K."/>
            <person name="Arakawa K."/>
        </authorList>
    </citation>
    <scope>NUCLEOTIDE SEQUENCE</scope>
</reference>
<evidence type="ECO:0000313" key="2">
    <source>
        <dbReference type="Proteomes" id="UP000887013"/>
    </source>
</evidence>